<dbReference type="Proteomes" id="UP001623348">
    <property type="component" value="Unassembled WGS sequence"/>
</dbReference>
<comment type="caution">
    <text evidence="1">The sequence shown here is derived from an EMBL/GenBank/DDBJ whole genome shotgun (WGS) entry which is preliminary data.</text>
</comment>
<dbReference type="AlphaFoldDB" id="A0ABC9W3T3"/>
<keyword evidence="2" id="KW-1185">Reference proteome</keyword>
<accession>A0ABC9W3T3</accession>
<protein>
    <submittedName>
        <fullName evidence="1">Mitochondrial enolase superfamily member 1</fullName>
    </submittedName>
</protein>
<gene>
    <name evidence="1" type="ORF">GRJ2_000490300</name>
</gene>
<proteinExistence type="predicted"/>
<evidence type="ECO:0000313" key="1">
    <source>
        <dbReference type="EMBL" id="GAB0180250.1"/>
    </source>
</evidence>
<dbReference type="PANTHER" id="PTHR33332">
    <property type="entry name" value="REVERSE TRANSCRIPTASE DOMAIN-CONTAINING PROTEIN"/>
    <property type="match status" value="1"/>
</dbReference>
<evidence type="ECO:0000313" key="2">
    <source>
        <dbReference type="Proteomes" id="UP001623348"/>
    </source>
</evidence>
<dbReference type="EMBL" id="BAAFJT010000001">
    <property type="protein sequence ID" value="GAB0180250.1"/>
    <property type="molecule type" value="Genomic_DNA"/>
</dbReference>
<name>A0ABC9W3T3_GRUJA</name>
<organism evidence="1 2">
    <name type="scientific">Grus japonensis</name>
    <name type="common">Japanese crane</name>
    <name type="synonym">Red-crowned crane</name>
    <dbReference type="NCBI Taxonomy" id="30415"/>
    <lineage>
        <taxon>Eukaryota</taxon>
        <taxon>Metazoa</taxon>
        <taxon>Chordata</taxon>
        <taxon>Craniata</taxon>
        <taxon>Vertebrata</taxon>
        <taxon>Euteleostomi</taxon>
        <taxon>Archelosauria</taxon>
        <taxon>Archosauria</taxon>
        <taxon>Dinosauria</taxon>
        <taxon>Saurischia</taxon>
        <taxon>Theropoda</taxon>
        <taxon>Coelurosauria</taxon>
        <taxon>Aves</taxon>
        <taxon>Neognathae</taxon>
        <taxon>Neoaves</taxon>
        <taxon>Gruiformes</taxon>
        <taxon>Gruidae</taxon>
        <taxon>Grus</taxon>
    </lineage>
</organism>
<sequence length="100" mass="11266">MFNIFINDLDEGTECTLSKFANDTKLGGMADTPEGCAAIQQDLDRLESWMERNQMKFNKGKCRVLHLQRNNPKHQYRSGVDLLGSSTLGVLVDNKLSMSQ</sequence>
<reference evidence="1 2" key="1">
    <citation type="submission" date="2024-06" db="EMBL/GenBank/DDBJ databases">
        <title>The draft genome of Grus japonensis, version 3.</title>
        <authorList>
            <person name="Nabeshima K."/>
            <person name="Suzuki S."/>
            <person name="Onuma M."/>
        </authorList>
    </citation>
    <scope>NUCLEOTIDE SEQUENCE [LARGE SCALE GENOMIC DNA]</scope>
    <source>
        <strain evidence="1 2">451A</strain>
    </source>
</reference>